<gene>
    <name evidence="2" type="ORF">QQS21_010779</name>
</gene>
<dbReference type="EMBL" id="JASWJB010000328">
    <property type="protein sequence ID" value="KAK2591529.1"/>
    <property type="molecule type" value="Genomic_DNA"/>
</dbReference>
<comment type="caution">
    <text evidence="2">The sequence shown here is derived from an EMBL/GenBank/DDBJ whole genome shotgun (WGS) entry which is preliminary data.</text>
</comment>
<sequence length="220" mass="24424">MAKADGVKVYVFCYDFGRGDVDGRVPGLHGHPGLLRVGEVAQHHRQKRVPDLCREAGPYIQDVLVQNADQDRAQVGAHAPMNEFRTMRLKQPTVDLIYEDGKLHTSDNGVMVPVAVGDVNMEGGVVYEMDLVKDTTTNAIMVMKPRSRVAKKVPNFHGCRGEGDRQHGQSLDRRRRTTRLDVDVILHAREGVHDGAVEGGQEQEGDRDVRRREVPGSGSR</sequence>
<dbReference type="Proteomes" id="UP001251528">
    <property type="component" value="Unassembled WGS sequence"/>
</dbReference>
<name>A0AAJ0CH40_9HYPO</name>
<evidence type="ECO:0000313" key="3">
    <source>
        <dbReference type="Proteomes" id="UP001251528"/>
    </source>
</evidence>
<feature type="compositionally biased region" description="Basic and acidic residues" evidence="1">
    <location>
        <begin position="204"/>
        <end position="214"/>
    </location>
</feature>
<organism evidence="2 3">
    <name type="scientific">Conoideocrella luteorostrata</name>
    <dbReference type="NCBI Taxonomy" id="1105319"/>
    <lineage>
        <taxon>Eukaryota</taxon>
        <taxon>Fungi</taxon>
        <taxon>Dikarya</taxon>
        <taxon>Ascomycota</taxon>
        <taxon>Pezizomycotina</taxon>
        <taxon>Sordariomycetes</taxon>
        <taxon>Hypocreomycetidae</taxon>
        <taxon>Hypocreales</taxon>
        <taxon>Clavicipitaceae</taxon>
        <taxon>Conoideocrella</taxon>
    </lineage>
</organism>
<evidence type="ECO:0000313" key="2">
    <source>
        <dbReference type="EMBL" id="KAK2591529.1"/>
    </source>
</evidence>
<dbReference type="AlphaFoldDB" id="A0AAJ0CH40"/>
<feature type="compositionally biased region" description="Basic and acidic residues" evidence="1">
    <location>
        <begin position="159"/>
        <end position="176"/>
    </location>
</feature>
<reference evidence="2" key="1">
    <citation type="submission" date="2023-06" db="EMBL/GenBank/DDBJ databases">
        <title>Conoideocrella luteorostrata (Hypocreales: Clavicipitaceae), a potential biocontrol fungus for elongate hemlock scale in United States Christmas tree production areas.</title>
        <authorList>
            <person name="Barrett H."/>
            <person name="Lovett B."/>
            <person name="Macias A.M."/>
            <person name="Stajich J.E."/>
            <person name="Kasson M.T."/>
        </authorList>
    </citation>
    <scope>NUCLEOTIDE SEQUENCE</scope>
    <source>
        <strain evidence="2">ARSEF 14590</strain>
    </source>
</reference>
<accession>A0AAJ0CH40</accession>
<protein>
    <submittedName>
        <fullName evidence="2">Uncharacterized protein</fullName>
    </submittedName>
</protein>
<feature type="region of interest" description="Disordered" evidence="1">
    <location>
        <begin position="191"/>
        <end position="220"/>
    </location>
</feature>
<proteinExistence type="predicted"/>
<evidence type="ECO:0000256" key="1">
    <source>
        <dbReference type="SAM" id="MobiDB-lite"/>
    </source>
</evidence>
<feature type="region of interest" description="Disordered" evidence="1">
    <location>
        <begin position="155"/>
        <end position="176"/>
    </location>
</feature>
<keyword evidence="3" id="KW-1185">Reference proteome</keyword>